<dbReference type="InterPro" id="IPR012312">
    <property type="entry name" value="Hemerythrin-like"/>
</dbReference>
<proteinExistence type="predicted"/>
<accession>A0A1Y2HT84</accession>
<evidence type="ECO:0000259" key="1">
    <source>
        <dbReference type="Pfam" id="PF01814"/>
    </source>
</evidence>
<evidence type="ECO:0000313" key="2">
    <source>
        <dbReference type="EMBL" id="ORZ37826.1"/>
    </source>
</evidence>
<gene>
    <name evidence="2" type="ORF">BCR44DRAFT_1388174</name>
</gene>
<feature type="domain" description="Hemerythrin-like" evidence="1">
    <location>
        <begin position="15"/>
        <end position="129"/>
    </location>
</feature>
<keyword evidence="3" id="KW-1185">Reference proteome</keyword>
<dbReference type="Pfam" id="PF01814">
    <property type="entry name" value="Hemerythrin"/>
    <property type="match status" value="1"/>
</dbReference>
<reference evidence="2 3" key="1">
    <citation type="submission" date="2016-07" db="EMBL/GenBank/DDBJ databases">
        <title>Pervasive Adenine N6-methylation of Active Genes in Fungi.</title>
        <authorList>
            <consortium name="DOE Joint Genome Institute"/>
            <person name="Mondo S.J."/>
            <person name="Dannebaum R.O."/>
            <person name="Kuo R.C."/>
            <person name="Labutti K."/>
            <person name="Haridas S."/>
            <person name="Kuo A."/>
            <person name="Salamov A."/>
            <person name="Ahrendt S.R."/>
            <person name="Lipzen A."/>
            <person name="Sullivan W."/>
            <person name="Andreopoulos W.B."/>
            <person name="Clum A."/>
            <person name="Lindquist E."/>
            <person name="Daum C."/>
            <person name="Ramamoorthy G.K."/>
            <person name="Gryganskyi A."/>
            <person name="Culley D."/>
            <person name="Magnuson J.K."/>
            <person name="James T.Y."/>
            <person name="O'Malley M.A."/>
            <person name="Stajich J.E."/>
            <person name="Spatafora J.W."/>
            <person name="Visel A."/>
            <person name="Grigoriev I.V."/>
        </authorList>
    </citation>
    <scope>NUCLEOTIDE SEQUENCE [LARGE SCALE GENOMIC DNA]</scope>
    <source>
        <strain evidence="2 3">PL171</strain>
    </source>
</reference>
<name>A0A1Y2HT84_9FUNG</name>
<dbReference type="AlphaFoldDB" id="A0A1Y2HT84"/>
<dbReference type="STRING" id="765915.A0A1Y2HT84"/>
<evidence type="ECO:0000313" key="3">
    <source>
        <dbReference type="Proteomes" id="UP000193411"/>
    </source>
</evidence>
<dbReference type="PANTHER" id="PTHR35585:SF1">
    <property type="entry name" value="HHE DOMAIN PROTEIN (AFU_ORTHOLOGUE AFUA_4G00730)"/>
    <property type="match status" value="1"/>
</dbReference>
<sequence>MQAFSTLSAARGIDHLIQLDHQSFWDLHDRFRNSGADPYAQQAIAIEIIREVSVHSVAEDIVLYTVIEEQEGKEVADDMRQDHLKVRDQLAQLDAMSVSDTGHAVLVERIMQELRAHAYEEEHRDLPMLRAKLGDDKMIELGAKFAGAKNLVPTRPHPGAPIEPTATLVAGVVVAPVDKVRDLGREFAERKVPEE</sequence>
<dbReference type="Gene3D" id="1.20.120.520">
    <property type="entry name" value="nmb1532 protein domain like"/>
    <property type="match status" value="1"/>
</dbReference>
<dbReference type="EMBL" id="MCFL01000011">
    <property type="protein sequence ID" value="ORZ37826.1"/>
    <property type="molecule type" value="Genomic_DNA"/>
</dbReference>
<dbReference type="PANTHER" id="PTHR35585">
    <property type="entry name" value="HHE DOMAIN PROTEIN (AFU_ORTHOLOGUE AFUA_4G00730)"/>
    <property type="match status" value="1"/>
</dbReference>
<comment type="caution">
    <text evidence="2">The sequence shown here is derived from an EMBL/GenBank/DDBJ whole genome shotgun (WGS) entry which is preliminary data.</text>
</comment>
<protein>
    <recommendedName>
        <fullName evidence="1">Hemerythrin-like domain-containing protein</fullName>
    </recommendedName>
</protein>
<dbReference type="OrthoDB" id="9983919at2759"/>
<organism evidence="2 3">
    <name type="scientific">Catenaria anguillulae PL171</name>
    <dbReference type="NCBI Taxonomy" id="765915"/>
    <lineage>
        <taxon>Eukaryota</taxon>
        <taxon>Fungi</taxon>
        <taxon>Fungi incertae sedis</taxon>
        <taxon>Blastocladiomycota</taxon>
        <taxon>Blastocladiomycetes</taxon>
        <taxon>Blastocladiales</taxon>
        <taxon>Catenariaceae</taxon>
        <taxon>Catenaria</taxon>
    </lineage>
</organism>
<dbReference type="Proteomes" id="UP000193411">
    <property type="component" value="Unassembled WGS sequence"/>
</dbReference>